<gene>
    <name evidence="1" type="ordered locus">PMT_2497</name>
</gene>
<dbReference type="EMBL" id="BX548175">
    <property type="protein sequence ID" value="CAX32015.1"/>
    <property type="molecule type" value="Genomic_DNA"/>
</dbReference>
<name>B9ERY7_PROMM</name>
<dbReference type="HOGENOM" id="CLU_2719099_0_0_3"/>
<evidence type="ECO:0000313" key="2">
    <source>
        <dbReference type="Proteomes" id="UP000001423"/>
    </source>
</evidence>
<organism evidence="1 2">
    <name type="scientific">Prochlorococcus marinus (strain MIT 9313)</name>
    <dbReference type="NCBI Taxonomy" id="74547"/>
    <lineage>
        <taxon>Bacteria</taxon>
        <taxon>Bacillati</taxon>
        <taxon>Cyanobacteriota</taxon>
        <taxon>Cyanophyceae</taxon>
        <taxon>Synechococcales</taxon>
        <taxon>Prochlorococcaceae</taxon>
        <taxon>Prochlorococcus</taxon>
    </lineage>
</organism>
<reference evidence="1 2" key="1">
    <citation type="journal article" date="2003" name="Nature">
        <title>Genome divergence in two Prochlorococcus ecotypes reflects oceanic niche differentiation.</title>
        <authorList>
            <person name="Rocap G."/>
            <person name="Larimer F.W."/>
            <person name="Lamerdin J.E."/>
            <person name="Malfatti S."/>
            <person name="Chain P."/>
            <person name="Ahlgren N.A."/>
            <person name="Arellano A."/>
            <person name="Coleman M."/>
            <person name="Hauser L."/>
            <person name="Hess W.R."/>
            <person name="Johnson Z.I."/>
            <person name="Land M.L."/>
            <person name="Lindell D."/>
            <person name="Post A.F."/>
            <person name="Regala W."/>
            <person name="Shah M."/>
            <person name="Shaw S.L."/>
            <person name="Steglich C."/>
            <person name="Sullivan M.B."/>
            <person name="Ting C.S."/>
            <person name="Tolonen A."/>
            <person name="Webb E.A."/>
            <person name="Zinser E.R."/>
            <person name="Chisholm S.W."/>
        </authorList>
    </citation>
    <scope>NUCLEOTIDE SEQUENCE [LARGE SCALE GENOMIC DNA]</scope>
    <source>
        <strain evidence="2">MIT 9313</strain>
    </source>
</reference>
<dbReference type="Proteomes" id="UP000001423">
    <property type="component" value="Chromosome"/>
</dbReference>
<protein>
    <submittedName>
        <fullName evidence="1">Uncharacterized protein</fullName>
    </submittedName>
</protein>
<keyword evidence="2" id="KW-1185">Reference proteome</keyword>
<evidence type="ECO:0000313" key="1">
    <source>
        <dbReference type="EMBL" id="CAX32015.1"/>
    </source>
</evidence>
<sequence length="72" mass="8214">MISISDSIGFSKSDRKLMPILRDLIEANIKRKRQLLLTWRNLLFPARRIYGLGPTYIAAAWPAAPLRRGPAH</sequence>
<dbReference type="KEGG" id="pmt:PMT_2497"/>
<accession>B9ERY7</accession>
<proteinExistence type="predicted"/>
<dbReference type="AlphaFoldDB" id="B9ERY7"/>